<organism evidence="1 2">
    <name type="scientific">Prorocentrum cordatum</name>
    <dbReference type="NCBI Taxonomy" id="2364126"/>
    <lineage>
        <taxon>Eukaryota</taxon>
        <taxon>Sar</taxon>
        <taxon>Alveolata</taxon>
        <taxon>Dinophyceae</taxon>
        <taxon>Prorocentrales</taxon>
        <taxon>Prorocentraceae</taxon>
        <taxon>Prorocentrum</taxon>
    </lineage>
</organism>
<keyword evidence="2" id="KW-1185">Reference proteome</keyword>
<name>A0ABN9WJY7_9DINO</name>
<evidence type="ECO:0000313" key="2">
    <source>
        <dbReference type="Proteomes" id="UP001189429"/>
    </source>
</evidence>
<sequence length="232" mass="26560">MFNLLVGCIMEPVVAKWQSQGFGFSFDFGAFLRYLIWAANIFLLAKSVDESKAMVQYLTAAVHAFGSEWKLPSLQFMFCRTLRNQHAQSLDVQAPSDVVLARVEVMGALWTKFSHAGDAARLWGPGRVDYQPRYGVLRGPGSARSKLQAWSRGYSTSACFGRGSRHISQAILTRLVRWERGRVRKIFRWRRKPSDILKLYNQKTYVMTAQYFEQFNMTPLHIIVLRAVCTHA</sequence>
<dbReference type="Proteomes" id="UP001189429">
    <property type="component" value="Unassembled WGS sequence"/>
</dbReference>
<proteinExistence type="predicted"/>
<comment type="caution">
    <text evidence="1">The sequence shown here is derived from an EMBL/GenBank/DDBJ whole genome shotgun (WGS) entry which is preliminary data.</text>
</comment>
<evidence type="ECO:0000313" key="1">
    <source>
        <dbReference type="EMBL" id="CAK0885640.1"/>
    </source>
</evidence>
<reference evidence="1" key="1">
    <citation type="submission" date="2023-10" db="EMBL/GenBank/DDBJ databases">
        <authorList>
            <person name="Chen Y."/>
            <person name="Shah S."/>
            <person name="Dougan E. K."/>
            <person name="Thang M."/>
            <person name="Chan C."/>
        </authorList>
    </citation>
    <scope>NUCLEOTIDE SEQUENCE [LARGE SCALE GENOMIC DNA]</scope>
</reference>
<accession>A0ABN9WJY7</accession>
<protein>
    <submittedName>
        <fullName evidence="1">Uncharacterized protein</fullName>
    </submittedName>
</protein>
<dbReference type="EMBL" id="CAUYUJ010018698">
    <property type="protein sequence ID" value="CAK0885640.1"/>
    <property type="molecule type" value="Genomic_DNA"/>
</dbReference>
<gene>
    <name evidence="1" type="ORF">PCOR1329_LOCUS67202</name>
</gene>